<dbReference type="AlphaFoldDB" id="W2TG76"/>
<evidence type="ECO:0000313" key="1">
    <source>
        <dbReference type="EMBL" id="ETN80813.1"/>
    </source>
</evidence>
<protein>
    <submittedName>
        <fullName evidence="1">Uncharacterized protein</fullName>
    </submittedName>
</protein>
<sequence length="88" mass="10115">MKRCFYSEVRMSAEKHFTPMMKKHPRTTSGRNFGSSLTSVGAEFFQPDMFDAVSIGARKVAPVCVVEKLDVNRFEVKKRLEQTNDERP</sequence>
<name>W2TG76_NECAM</name>
<gene>
    <name evidence="1" type="ORF">NECAME_08890</name>
</gene>
<dbReference type="KEGG" id="nai:NECAME_08890"/>
<dbReference type="EMBL" id="KI658935">
    <property type="protein sequence ID" value="ETN80813.1"/>
    <property type="molecule type" value="Genomic_DNA"/>
</dbReference>
<evidence type="ECO:0000313" key="2">
    <source>
        <dbReference type="Proteomes" id="UP000053676"/>
    </source>
</evidence>
<keyword evidence="2" id="KW-1185">Reference proteome</keyword>
<dbReference type="Proteomes" id="UP000053676">
    <property type="component" value="Unassembled WGS sequence"/>
</dbReference>
<proteinExistence type="predicted"/>
<organism evidence="1 2">
    <name type="scientific">Necator americanus</name>
    <name type="common">Human hookworm</name>
    <dbReference type="NCBI Taxonomy" id="51031"/>
    <lineage>
        <taxon>Eukaryota</taxon>
        <taxon>Metazoa</taxon>
        <taxon>Ecdysozoa</taxon>
        <taxon>Nematoda</taxon>
        <taxon>Chromadorea</taxon>
        <taxon>Rhabditida</taxon>
        <taxon>Rhabditina</taxon>
        <taxon>Rhabditomorpha</taxon>
        <taxon>Strongyloidea</taxon>
        <taxon>Ancylostomatidae</taxon>
        <taxon>Bunostominae</taxon>
        <taxon>Necator</taxon>
    </lineage>
</organism>
<reference evidence="2" key="1">
    <citation type="journal article" date="2014" name="Nat. Genet.">
        <title>Genome of the human hookworm Necator americanus.</title>
        <authorList>
            <person name="Tang Y.T."/>
            <person name="Gao X."/>
            <person name="Rosa B.A."/>
            <person name="Abubucker S."/>
            <person name="Hallsworth-Pepin K."/>
            <person name="Martin J."/>
            <person name="Tyagi R."/>
            <person name="Heizer E."/>
            <person name="Zhang X."/>
            <person name="Bhonagiri-Palsikar V."/>
            <person name="Minx P."/>
            <person name="Warren W.C."/>
            <person name="Wang Q."/>
            <person name="Zhan B."/>
            <person name="Hotez P.J."/>
            <person name="Sternberg P.W."/>
            <person name="Dougall A."/>
            <person name="Gaze S.T."/>
            <person name="Mulvenna J."/>
            <person name="Sotillo J."/>
            <person name="Ranganathan S."/>
            <person name="Rabelo E.M."/>
            <person name="Wilson R.K."/>
            <person name="Felgner P.L."/>
            <person name="Bethony J."/>
            <person name="Hawdon J.M."/>
            <person name="Gasser R.B."/>
            <person name="Loukas A."/>
            <person name="Mitreva M."/>
        </authorList>
    </citation>
    <scope>NUCLEOTIDE SEQUENCE [LARGE SCALE GENOMIC DNA]</scope>
</reference>
<accession>W2TG76</accession>